<reference evidence="1" key="1">
    <citation type="submission" date="2020-11" db="EMBL/GenBank/DDBJ databases">
        <title>Chlorella ohadii genome sequencing and assembly.</title>
        <authorList>
            <person name="Murik O."/>
            <person name="Treves H."/>
            <person name="Kedem I."/>
            <person name="Shotland Y."/>
            <person name="Kaplan A."/>
        </authorList>
    </citation>
    <scope>NUCLEOTIDE SEQUENCE</scope>
    <source>
        <strain evidence="1">1</strain>
    </source>
</reference>
<name>A0AAD5H4E5_9CHLO</name>
<dbReference type="Proteomes" id="UP001205105">
    <property type="component" value="Unassembled WGS sequence"/>
</dbReference>
<dbReference type="AlphaFoldDB" id="A0AAD5H4E5"/>
<organism evidence="1 2">
    <name type="scientific">Chlorella ohadii</name>
    <dbReference type="NCBI Taxonomy" id="2649997"/>
    <lineage>
        <taxon>Eukaryota</taxon>
        <taxon>Viridiplantae</taxon>
        <taxon>Chlorophyta</taxon>
        <taxon>core chlorophytes</taxon>
        <taxon>Trebouxiophyceae</taxon>
        <taxon>Chlorellales</taxon>
        <taxon>Chlorellaceae</taxon>
        <taxon>Chlorella clade</taxon>
        <taxon>Chlorella</taxon>
    </lineage>
</organism>
<gene>
    <name evidence="1" type="ORF">COHA_002919</name>
</gene>
<protein>
    <submittedName>
        <fullName evidence="1">Uncharacterized protein</fullName>
    </submittedName>
</protein>
<evidence type="ECO:0000313" key="2">
    <source>
        <dbReference type="Proteomes" id="UP001205105"/>
    </source>
</evidence>
<keyword evidence="2" id="KW-1185">Reference proteome</keyword>
<sequence length="424" mass="45328">MAITDCWQGCTLSAHWCEAEPKSSQAAPATWAGLVPHLLRRCLAAAFPPLNAPIPLADAACLYDSLRLTCKAWSAALEDAPVQVAVSISKPPPPAAYTWLSAHAAALHFSPRDSSALQLLSPTSLRAAEGACRAAKRRATSQLRRLLQHLPTFASLRALCIRHPPCEEGEEWPIDMQTFAGLPRLEVMVVKGFAAPDLHGLPPTLRTLRVLGNGWGGGGPPTREEAAIPQGCSLASVVLAGYYTVMEEFGHMHIDECGLDDCFSVHLPALASCCRELLVDAEAITLTEIPRDSPPYLEDDASDLRPLAAALAAAMSGAMPLRRLLIDSNAAFLFLDEAGAMQCARASALLEGDGRAAVQAHGLAVQALDDGEQEGGYWKEEEEEERPVQVSAWLEDDGAGLLPRDVQEWGLELSHGTLLISSTA</sequence>
<dbReference type="EMBL" id="JADXDR010000038">
    <property type="protein sequence ID" value="KAI7843441.1"/>
    <property type="molecule type" value="Genomic_DNA"/>
</dbReference>
<evidence type="ECO:0000313" key="1">
    <source>
        <dbReference type="EMBL" id="KAI7843441.1"/>
    </source>
</evidence>
<proteinExistence type="predicted"/>
<comment type="caution">
    <text evidence="1">The sequence shown here is derived from an EMBL/GenBank/DDBJ whole genome shotgun (WGS) entry which is preliminary data.</text>
</comment>
<accession>A0AAD5H4E5</accession>